<keyword evidence="4" id="KW-1185">Reference proteome</keyword>
<protein>
    <submittedName>
        <fullName evidence="3">Transcriptional regulator, XRE family</fullName>
    </submittedName>
</protein>
<evidence type="ECO:0000259" key="2">
    <source>
        <dbReference type="PROSITE" id="PS50943"/>
    </source>
</evidence>
<dbReference type="PANTHER" id="PTHR46797:SF2">
    <property type="entry name" value="TRANSCRIPTIONAL REGULATOR"/>
    <property type="match status" value="1"/>
</dbReference>
<dbReference type="EMBL" id="CP001854">
    <property type="protein sequence ID" value="ADB50998.1"/>
    <property type="molecule type" value="Genomic_DNA"/>
</dbReference>
<evidence type="ECO:0000313" key="3">
    <source>
        <dbReference type="EMBL" id="ADB50998.1"/>
    </source>
</evidence>
<dbReference type="InterPro" id="IPR001387">
    <property type="entry name" value="Cro/C1-type_HTH"/>
</dbReference>
<dbReference type="RefSeq" id="WP_012934049.1">
    <property type="nucleotide sequence ID" value="NC_013739.1"/>
</dbReference>
<dbReference type="CDD" id="cd00093">
    <property type="entry name" value="HTH_XRE"/>
    <property type="match status" value="1"/>
</dbReference>
<dbReference type="SMART" id="SM00530">
    <property type="entry name" value="HTH_XRE"/>
    <property type="match status" value="1"/>
</dbReference>
<dbReference type="SUPFAM" id="SSF51182">
    <property type="entry name" value="RmlC-like cupins"/>
    <property type="match status" value="1"/>
</dbReference>
<dbReference type="InterPro" id="IPR010982">
    <property type="entry name" value="Lambda_DNA-bd_dom_sf"/>
</dbReference>
<dbReference type="GO" id="GO:0003677">
    <property type="term" value="F:DNA binding"/>
    <property type="evidence" value="ECO:0007669"/>
    <property type="project" value="UniProtKB-KW"/>
</dbReference>
<dbReference type="Pfam" id="PF13560">
    <property type="entry name" value="HTH_31"/>
    <property type="match status" value="1"/>
</dbReference>
<dbReference type="KEGG" id="cwo:Cwoe_2578"/>
<name>D3F8N4_CONWI</name>
<dbReference type="STRING" id="469383.Cwoe_2578"/>
<dbReference type="InterPro" id="IPR011051">
    <property type="entry name" value="RmlC_Cupin_sf"/>
</dbReference>
<dbReference type="InterPro" id="IPR050807">
    <property type="entry name" value="TransReg_Diox_bact_type"/>
</dbReference>
<dbReference type="AlphaFoldDB" id="D3F8N4"/>
<dbReference type="SUPFAM" id="SSF47413">
    <property type="entry name" value="lambda repressor-like DNA-binding domains"/>
    <property type="match status" value="1"/>
</dbReference>
<dbReference type="PANTHER" id="PTHR46797">
    <property type="entry name" value="HTH-TYPE TRANSCRIPTIONAL REGULATOR"/>
    <property type="match status" value="1"/>
</dbReference>
<gene>
    <name evidence="3" type="ordered locus">Cwoe_2578</name>
</gene>
<dbReference type="Pfam" id="PF07883">
    <property type="entry name" value="Cupin_2"/>
    <property type="match status" value="1"/>
</dbReference>
<organism evidence="3 4">
    <name type="scientific">Conexibacter woesei (strain DSM 14684 / CCUG 47730 / CIP 108061 / JCM 11494 / NBRC 100937 / ID131577)</name>
    <dbReference type="NCBI Taxonomy" id="469383"/>
    <lineage>
        <taxon>Bacteria</taxon>
        <taxon>Bacillati</taxon>
        <taxon>Actinomycetota</taxon>
        <taxon>Thermoleophilia</taxon>
        <taxon>Solirubrobacterales</taxon>
        <taxon>Conexibacteraceae</taxon>
        <taxon>Conexibacter</taxon>
    </lineage>
</organism>
<sequence length="182" mass="19442">MTPEQIGERLRAARQRQELTLSALAERVELTKGFLSQVERGLTSPSVGSLLRLCEVLDLPVGELFDANPAPLVRAAERSPISFGGAGVDEFQLTPAGERRLVVIQSDIAPGGGSGEDAYRLGSDAEFVHVLLGTLDLEVAGDAYRLAAGDSLTFDAGAEHRWRNPSPSWPARVLWVIAPALG</sequence>
<keyword evidence="1" id="KW-0238">DNA-binding</keyword>
<dbReference type="HOGENOM" id="CLU_085376_1_1_11"/>
<dbReference type="GO" id="GO:0003700">
    <property type="term" value="F:DNA-binding transcription factor activity"/>
    <property type="evidence" value="ECO:0007669"/>
    <property type="project" value="TreeGrafter"/>
</dbReference>
<dbReference type="CDD" id="cd02209">
    <property type="entry name" value="cupin_XRE_C"/>
    <property type="match status" value="1"/>
</dbReference>
<proteinExistence type="predicted"/>
<dbReference type="OrthoDB" id="9814751at2"/>
<reference evidence="3 4" key="1">
    <citation type="journal article" date="2010" name="Stand. Genomic Sci.">
        <title>Complete genome sequence of Conexibacter woesei type strain (ID131577).</title>
        <authorList>
            <person name="Pukall R."/>
            <person name="Lapidus A."/>
            <person name="Glavina Del Rio T."/>
            <person name="Copeland A."/>
            <person name="Tice H."/>
            <person name="Cheng J.-F."/>
            <person name="Lucas S."/>
            <person name="Chen F."/>
            <person name="Nolan M."/>
            <person name="Bruce D."/>
            <person name="Goodwin L."/>
            <person name="Pitluck S."/>
            <person name="Mavromatis K."/>
            <person name="Ivanova N."/>
            <person name="Ovchinnikova G."/>
            <person name="Pati A."/>
            <person name="Chen A."/>
            <person name="Palaniappan K."/>
            <person name="Land M."/>
            <person name="Hauser L."/>
            <person name="Chang Y.-J."/>
            <person name="Jeffries C.D."/>
            <person name="Chain P."/>
            <person name="Meincke L."/>
            <person name="Sims D."/>
            <person name="Brettin T."/>
            <person name="Detter J.C."/>
            <person name="Rohde M."/>
            <person name="Goeker M."/>
            <person name="Bristow J."/>
            <person name="Eisen J.A."/>
            <person name="Markowitz V."/>
            <person name="Kyrpides N.C."/>
            <person name="Klenk H.-P."/>
            <person name="Hugenholtz P."/>
        </authorList>
    </citation>
    <scope>NUCLEOTIDE SEQUENCE [LARGE SCALE GENOMIC DNA]</scope>
    <source>
        <strain evidence="4">DSM 14684 / CIP 108061 / JCM 11494 / NBRC 100937 / ID131577</strain>
    </source>
</reference>
<dbReference type="InterPro" id="IPR013096">
    <property type="entry name" value="Cupin_2"/>
</dbReference>
<dbReference type="eggNOG" id="COG1396">
    <property type="taxonomic scope" value="Bacteria"/>
</dbReference>
<dbReference type="Gene3D" id="1.10.260.40">
    <property type="entry name" value="lambda repressor-like DNA-binding domains"/>
    <property type="match status" value="1"/>
</dbReference>
<evidence type="ECO:0000313" key="4">
    <source>
        <dbReference type="Proteomes" id="UP000008229"/>
    </source>
</evidence>
<dbReference type="PROSITE" id="PS50943">
    <property type="entry name" value="HTH_CROC1"/>
    <property type="match status" value="1"/>
</dbReference>
<accession>D3F8N4</accession>
<evidence type="ECO:0000256" key="1">
    <source>
        <dbReference type="ARBA" id="ARBA00023125"/>
    </source>
</evidence>
<dbReference type="GO" id="GO:0005829">
    <property type="term" value="C:cytosol"/>
    <property type="evidence" value="ECO:0007669"/>
    <property type="project" value="TreeGrafter"/>
</dbReference>
<reference evidence="4" key="2">
    <citation type="submission" date="2010-01" db="EMBL/GenBank/DDBJ databases">
        <title>The complete genome of Conexibacter woesei DSM 14684.</title>
        <authorList>
            <consortium name="US DOE Joint Genome Institute (JGI-PGF)"/>
            <person name="Lucas S."/>
            <person name="Copeland A."/>
            <person name="Lapidus A."/>
            <person name="Glavina del Rio T."/>
            <person name="Dalin E."/>
            <person name="Tice H."/>
            <person name="Bruce D."/>
            <person name="Goodwin L."/>
            <person name="Pitluck S."/>
            <person name="Kyrpides N."/>
            <person name="Mavromatis K."/>
            <person name="Ivanova N."/>
            <person name="Mikhailova N."/>
            <person name="Chertkov O."/>
            <person name="Brettin T."/>
            <person name="Detter J.C."/>
            <person name="Han C."/>
            <person name="Larimer F."/>
            <person name="Land M."/>
            <person name="Hauser L."/>
            <person name="Markowitz V."/>
            <person name="Cheng J.-F."/>
            <person name="Hugenholtz P."/>
            <person name="Woyke T."/>
            <person name="Wu D."/>
            <person name="Pukall R."/>
            <person name="Steenblock K."/>
            <person name="Schneider S."/>
            <person name="Klenk H.-P."/>
            <person name="Eisen J.A."/>
        </authorList>
    </citation>
    <scope>NUCLEOTIDE SEQUENCE [LARGE SCALE GENOMIC DNA]</scope>
    <source>
        <strain evidence="4">DSM 14684 / CIP 108061 / JCM 11494 / NBRC 100937 / ID131577</strain>
    </source>
</reference>
<dbReference type="Proteomes" id="UP000008229">
    <property type="component" value="Chromosome"/>
</dbReference>
<dbReference type="eggNOG" id="COG3837">
    <property type="taxonomic scope" value="Bacteria"/>
</dbReference>
<feature type="domain" description="HTH cro/C1-type" evidence="2">
    <location>
        <begin position="10"/>
        <end position="64"/>
    </location>
</feature>
<dbReference type="Gene3D" id="2.60.120.10">
    <property type="entry name" value="Jelly Rolls"/>
    <property type="match status" value="1"/>
</dbReference>
<dbReference type="InterPro" id="IPR014710">
    <property type="entry name" value="RmlC-like_jellyroll"/>
</dbReference>